<sequence>MLQPQRIHGGECEIRQDREAKIAADKERAADSDGKQHDGKYVCETNGNDACGYWTVLLYGVTTIGLEVHGVVEEICGAGCSAEASEGAERMKVCVSVVEETCGDWRSKNEDVLDPLLWAQFSDDASEKGWTGSGVGRHLTQR</sequence>
<protein>
    <submittedName>
        <fullName evidence="1">Unannotated protein</fullName>
    </submittedName>
</protein>
<proteinExistence type="predicted"/>
<accession>A0A6J6JN74</accession>
<gene>
    <name evidence="1" type="ORF">UFOPK2000_01145</name>
</gene>
<organism evidence="1">
    <name type="scientific">freshwater metagenome</name>
    <dbReference type="NCBI Taxonomy" id="449393"/>
    <lineage>
        <taxon>unclassified sequences</taxon>
        <taxon>metagenomes</taxon>
        <taxon>ecological metagenomes</taxon>
    </lineage>
</organism>
<dbReference type="AlphaFoldDB" id="A0A6J6JN74"/>
<dbReference type="EMBL" id="CAEZVK010000133">
    <property type="protein sequence ID" value="CAB4637835.1"/>
    <property type="molecule type" value="Genomic_DNA"/>
</dbReference>
<name>A0A6J6JN74_9ZZZZ</name>
<reference evidence="1" key="1">
    <citation type="submission" date="2020-05" db="EMBL/GenBank/DDBJ databases">
        <authorList>
            <person name="Chiriac C."/>
            <person name="Salcher M."/>
            <person name="Ghai R."/>
            <person name="Kavagutti S V."/>
        </authorList>
    </citation>
    <scope>NUCLEOTIDE SEQUENCE</scope>
</reference>
<evidence type="ECO:0000313" key="1">
    <source>
        <dbReference type="EMBL" id="CAB4637835.1"/>
    </source>
</evidence>